<dbReference type="EMBL" id="CAJNDS010002558">
    <property type="protein sequence ID" value="CAE7525333.1"/>
    <property type="molecule type" value="Genomic_DNA"/>
</dbReference>
<keyword evidence="1" id="KW-0812">Transmembrane</keyword>
<dbReference type="Proteomes" id="UP000604046">
    <property type="component" value="Unassembled WGS sequence"/>
</dbReference>
<evidence type="ECO:0000313" key="2">
    <source>
        <dbReference type="EMBL" id="CAE7525333.1"/>
    </source>
</evidence>
<feature type="transmembrane region" description="Helical" evidence="1">
    <location>
        <begin position="20"/>
        <end position="42"/>
    </location>
</feature>
<evidence type="ECO:0000313" key="3">
    <source>
        <dbReference type="Proteomes" id="UP000604046"/>
    </source>
</evidence>
<accession>A0A812TH56</accession>
<keyword evidence="1" id="KW-0472">Membrane</keyword>
<keyword evidence="1" id="KW-1133">Transmembrane helix</keyword>
<name>A0A812TH56_9DINO</name>
<feature type="transmembrane region" description="Helical" evidence="1">
    <location>
        <begin position="54"/>
        <end position="73"/>
    </location>
</feature>
<organism evidence="2 3">
    <name type="scientific">Symbiodinium natans</name>
    <dbReference type="NCBI Taxonomy" id="878477"/>
    <lineage>
        <taxon>Eukaryota</taxon>
        <taxon>Sar</taxon>
        <taxon>Alveolata</taxon>
        <taxon>Dinophyceae</taxon>
        <taxon>Suessiales</taxon>
        <taxon>Symbiodiniaceae</taxon>
        <taxon>Symbiodinium</taxon>
    </lineage>
</organism>
<protein>
    <submittedName>
        <fullName evidence="2">GIP protein</fullName>
    </submittedName>
</protein>
<evidence type="ECO:0000256" key="1">
    <source>
        <dbReference type="SAM" id="Phobius"/>
    </source>
</evidence>
<comment type="caution">
    <text evidence="2">The sequence shown here is derived from an EMBL/GenBank/DDBJ whole genome shotgun (WGS) entry which is preliminary data.</text>
</comment>
<keyword evidence="3" id="KW-1185">Reference proteome</keyword>
<dbReference type="OrthoDB" id="482541at2759"/>
<sequence>AVLAAWVKPYANDQAEILDVLEVTLACVRFFLFSGVAALMILNPASGIMSRIAYMLLFSLILACGYVIVHVVAQMLRSVSANAQAESGALGGFKRLVLRIALPLFQEDEGEKIVLTWSFTTDEITAAAPRKSFAVVTRTLSTLVGSSANVAARRVRGAVLRLGPAFQHAVLLKAMEEFAVLWLQQLGQGDFHALAGRALCVLARAHKELPMILARSRIGSLWMQEVDALTQRPGPFTCSPEDFSRSNWRLGQMPSEDAVELVHHVVSLCPEQRQAEEPNSDYLEL</sequence>
<gene>
    <name evidence="2" type="primary">GIP</name>
    <name evidence="2" type="ORF">SNAT2548_LOCUS29405</name>
</gene>
<proteinExistence type="predicted"/>
<feature type="non-terminal residue" evidence="2">
    <location>
        <position position="1"/>
    </location>
</feature>
<reference evidence="2" key="1">
    <citation type="submission" date="2021-02" db="EMBL/GenBank/DDBJ databases">
        <authorList>
            <person name="Dougan E. K."/>
            <person name="Rhodes N."/>
            <person name="Thang M."/>
            <person name="Chan C."/>
        </authorList>
    </citation>
    <scope>NUCLEOTIDE SEQUENCE</scope>
</reference>
<dbReference type="AlphaFoldDB" id="A0A812TH56"/>